<gene>
    <name evidence="1" type="ORF">NIES2119_29125</name>
</gene>
<dbReference type="Proteomes" id="UP000185860">
    <property type="component" value="Unassembled WGS sequence"/>
</dbReference>
<dbReference type="PANTHER" id="PTHR38009:SF1">
    <property type="entry name" value="CONSERVED HYPOTHETICAL PHAGE TAIL PROTEIN"/>
    <property type="match status" value="1"/>
</dbReference>
<evidence type="ECO:0000313" key="2">
    <source>
        <dbReference type="Proteomes" id="UP000185860"/>
    </source>
</evidence>
<reference evidence="1 2" key="1">
    <citation type="submission" date="2016-11" db="EMBL/GenBank/DDBJ databases">
        <title>Draft Genome Sequences of Nine Cyanobacterial Strains from Diverse Habitats.</title>
        <authorList>
            <person name="Zhu T."/>
            <person name="Hou S."/>
            <person name="Lu X."/>
            <person name="Hess W.R."/>
        </authorList>
    </citation>
    <scope>NUCLEOTIDE SEQUENCE [LARGE SCALE GENOMIC DNA]</scope>
    <source>
        <strain evidence="1 2">IAM M-71</strain>
    </source>
</reference>
<comment type="caution">
    <text evidence="1">The sequence shown here is derived from an EMBL/GenBank/DDBJ whole genome shotgun (WGS) entry which is preliminary data.</text>
</comment>
<sequence>MPDVKAPHKPDPYFSHSFYVEWNGIIHAGFVECNGLSSHQHAIVYREGTDPNNVRKIPGMINNNNITLKRGTTNNDELWQWRSKIAKGEIERREVSIVLMDEMGREKIRWNLTNCWPVTWSISHFDAMNNDISVEYIELAHEGVTVDKWS</sequence>
<dbReference type="EMBL" id="MRCE01000052">
    <property type="protein sequence ID" value="OKH31273.1"/>
    <property type="molecule type" value="Genomic_DNA"/>
</dbReference>
<dbReference type="NCBIfam" id="TIGR02241">
    <property type="entry name" value="conserved hypothetical phage tail region protein"/>
    <property type="match status" value="1"/>
</dbReference>
<dbReference type="GO" id="GO:0005198">
    <property type="term" value="F:structural molecule activity"/>
    <property type="evidence" value="ECO:0007669"/>
    <property type="project" value="InterPro"/>
</dbReference>
<dbReference type="InterPro" id="IPR011747">
    <property type="entry name" value="CHP02241"/>
</dbReference>
<evidence type="ECO:0000313" key="1">
    <source>
        <dbReference type="EMBL" id="OKH31273.1"/>
    </source>
</evidence>
<name>A0A1U7I4W9_9CYAN</name>
<dbReference type="STRING" id="454136.NIES2119_29125"/>
<accession>A0A1U7I4W9</accession>
<proteinExistence type="predicted"/>
<dbReference type="Pfam" id="PF06841">
    <property type="entry name" value="Phage_T4_gp19"/>
    <property type="match status" value="1"/>
</dbReference>
<organism evidence="1 2">
    <name type="scientific">[Phormidium ambiguum] IAM M-71</name>
    <dbReference type="NCBI Taxonomy" id="454136"/>
    <lineage>
        <taxon>Bacteria</taxon>
        <taxon>Bacillati</taxon>
        <taxon>Cyanobacteriota</taxon>
        <taxon>Cyanophyceae</taxon>
        <taxon>Oscillatoriophycideae</taxon>
        <taxon>Aerosakkonematales</taxon>
        <taxon>Aerosakkonemataceae</taxon>
        <taxon>Floridanema</taxon>
    </lineage>
</organism>
<dbReference type="OrthoDB" id="529773at2"/>
<dbReference type="PANTHER" id="PTHR38009">
    <property type="entry name" value="CONSERVED HYPOTHETICAL PHAGE TAIL PROTEIN"/>
    <property type="match status" value="1"/>
</dbReference>
<dbReference type="InterPro" id="IPR010667">
    <property type="entry name" value="Phage_T4_Gp19"/>
</dbReference>
<protein>
    <submittedName>
        <fullName evidence="1">Phage tail protein</fullName>
    </submittedName>
</protein>
<dbReference type="AlphaFoldDB" id="A0A1U7I4W9"/>
<dbReference type="RefSeq" id="WP_073596985.1">
    <property type="nucleotide sequence ID" value="NZ_MRCE01000052.1"/>
</dbReference>